<evidence type="ECO:0000256" key="2">
    <source>
        <dbReference type="ARBA" id="ARBA00009840"/>
    </source>
</evidence>
<evidence type="ECO:0000256" key="5">
    <source>
        <dbReference type="SAM" id="Coils"/>
    </source>
</evidence>
<dbReference type="Proteomes" id="UP000680116">
    <property type="component" value="Chromosome"/>
</dbReference>
<evidence type="ECO:0000313" key="7">
    <source>
        <dbReference type="Proteomes" id="UP000680116"/>
    </source>
</evidence>
<proteinExistence type="inferred from homology"/>
<dbReference type="InterPro" id="IPR003798">
    <property type="entry name" value="DNA_recombination_RmuC"/>
</dbReference>
<dbReference type="Pfam" id="PF02646">
    <property type="entry name" value="RmuC"/>
    <property type="match status" value="1"/>
</dbReference>
<evidence type="ECO:0000313" key="6">
    <source>
        <dbReference type="EMBL" id="CAG4978133.1"/>
    </source>
</evidence>
<dbReference type="EMBL" id="OU015430">
    <property type="protein sequence ID" value="CAG4978133.1"/>
    <property type="molecule type" value="Genomic_DNA"/>
</dbReference>
<name>A0ABM8UJ38_9GAMM</name>
<keyword evidence="3 5" id="KW-0175">Coiled coil</keyword>
<keyword evidence="7" id="KW-1185">Reference proteome</keyword>
<evidence type="ECO:0000256" key="4">
    <source>
        <dbReference type="ARBA" id="ARBA00023172"/>
    </source>
</evidence>
<gene>
    <name evidence="6" type="ORF">LYB30171_02572</name>
</gene>
<dbReference type="RefSeq" id="WP_215219040.1">
    <property type="nucleotide sequence ID" value="NZ_OU015430.1"/>
</dbReference>
<comment type="similarity">
    <text evidence="2">Belongs to the RmuC family.</text>
</comment>
<reference evidence="6 7" key="1">
    <citation type="submission" date="2021-04" db="EMBL/GenBank/DDBJ databases">
        <authorList>
            <person name="Rodrigo-Torres L."/>
            <person name="Arahal R. D."/>
            <person name="Lucena T."/>
        </authorList>
    </citation>
    <scope>NUCLEOTIDE SEQUENCE [LARGE SCALE GENOMIC DNA]</scope>
    <source>
        <strain evidence="6 7">CECT 30171</strain>
    </source>
</reference>
<dbReference type="PANTHER" id="PTHR30563">
    <property type="entry name" value="DNA RECOMBINATION PROTEIN RMUC"/>
    <property type="match status" value="1"/>
</dbReference>
<comment type="function">
    <text evidence="1">Involved in DNA recombination.</text>
</comment>
<dbReference type="PANTHER" id="PTHR30563:SF0">
    <property type="entry name" value="DNA RECOMBINATION PROTEIN RMUC"/>
    <property type="match status" value="1"/>
</dbReference>
<evidence type="ECO:0000256" key="1">
    <source>
        <dbReference type="ARBA" id="ARBA00003416"/>
    </source>
</evidence>
<feature type="coiled-coil region" evidence="5">
    <location>
        <begin position="38"/>
        <end position="117"/>
    </location>
</feature>
<sequence length="493" mass="54042">MNTTILLVLVMAALLVAIVLLVLLLRRPGSPMADPALAAERDRLADELRAERDRVREQSLETGRLNGRLGALEAALEEQRGVAAQMEQALALARTEQQRLQAEHAEAAAHLEHARQANTDMKAFLAEAQTRLSGAFSELAGKVFEEKGQLFEKNVKHAQQQSRSDIESLLKPFAERIGEFRTRVDALYGDEAKERASLLGAVTELKSLNQEMAGQAAALTRALKGSSKVRGDWGELMLESVLRGSGLEDGVHYDRQKSTTDDDGARLQPDIVVRLPDERCVVVDSKVNLVAWQEAMNAETPELQQDAMRRHAVGLRQHMKELGEKNYPKAIGDSALEITIAFIPIEGALSAALGTDTALQTDAFERRIVFASPNTLMALLRVVERLWTRDKIQREAVAISDSGGKVLDALMGFVAEFDLVGKRLDDAGEAFKRARHRLTESNQAVIPRARRLAELGARGRKALTEELRPEAELRPGAPALRLIGAAVDASDDA</sequence>
<protein>
    <recommendedName>
        <fullName evidence="8">DNA recombination protein RmuC</fullName>
    </recommendedName>
</protein>
<keyword evidence="4" id="KW-0233">DNA recombination</keyword>
<evidence type="ECO:0000256" key="3">
    <source>
        <dbReference type="ARBA" id="ARBA00023054"/>
    </source>
</evidence>
<organism evidence="6 7">
    <name type="scientific">Novilysobacter luteus</name>
    <dbReference type="NCBI Taxonomy" id="2822368"/>
    <lineage>
        <taxon>Bacteria</taxon>
        <taxon>Pseudomonadati</taxon>
        <taxon>Pseudomonadota</taxon>
        <taxon>Gammaproteobacteria</taxon>
        <taxon>Lysobacterales</taxon>
        <taxon>Lysobacteraceae</taxon>
        <taxon>Novilysobacter</taxon>
    </lineage>
</organism>
<evidence type="ECO:0008006" key="8">
    <source>
        <dbReference type="Google" id="ProtNLM"/>
    </source>
</evidence>
<accession>A0ABM8UJ38</accession>